<dbReference type="FunCoup" id="A0A3N4KPR0">
    <property type="interactions" value="10"/>
</dbReference>
<dbReference type="PANTHER" id="PTHR28529:SF2">
    <property type="entry name" value="DNA REPAIR PROTEIN SWI5 HOMOLOG"/>
    <property type="match status" value="1"/>
</dbReference>
<feature type="compositionally biased region" description="Low complexity" evidence="5">
    <location>
        <begin position="17"/>
        <end position="30"/>
    </location>
</feature>
<dbReference type="GO" id="GO:0010772">
    <property type="term" value="P:meiotic DNA recombinase assembly involved in reciprocal meiotic recombination"/>
    <property type="evidence" value="ECO:0007669"/>
    <property type="project" value="TreeGrafter"/>
</dbReference>
<dbReference type="AlphaFoldDB" id="A0A3N4KPR0"/>
<keyword evidence="7" id="KW-1185">Reference proteome</keyword>
<feature type="coiled-coil region" evidence="4">
    <location>
        <begin position="33"/>
        <end position="60"/>
    </location>
</feature>
<dbReference type="GO" id="GO:0032798">
    <property type="term" value="C:Swi5-Sfr1 complex"/>
    <property type="evidence" value="ECO:0007669"/>
    <property type="project" value="TreeGrafter"/>
</dbReference>
<dbReference type="InParanoid" id="A0A3N4KPR0"/>
<sequence length="122" mass="13264">MSSTPESELGTQQSDGSPAPSQQSTQLQSALQLSARERKLESLKASNLALEKQIAQVQAKHDEGVKKLKNPAASETVKQHIKLLHDFNEIRDVGLGLIGMVAENRQRRVGEVMSEFGVSLGD</sequence>
<reference evidence="6 7" key="1">
    <citation type="journal article" date="2018" name="Nat. Ecol. Evol.">
        <title>Pezizomycetes genomes reveal the molecular basis of ectomycorrhizal truffle lifestyle.</title>
        <authorList>
            <person name="Murat C."/>
            <person name="Payen T."/>
            <person name="Noel B."/>
            <person name="Kuo A."/>
            <person name="Morin E."/>
            <person name="Chen J."/>
            <person name="Kohler A."/>
            <person name="Krizsan K."/>
            <person name="Balestrini R."/>
            <person name="Da Silva C."/>
            <person name="Montanini B."/>
            <person name="Hainaut M."/>
            <person name="Levati E."/>
            <person name="Barry K.W."/>
            <person name="Belfiori B."/>
            <person name="Cichocki N."/>
            <person name="Clum A."/>
            <person name="Dockter R.B."/>
            <person name="Fauchery L."/>
            <person name="Guy J."/>
            <person name="Iotti M."/>
            <person name="Le Tacon F."/>
            <person name="Lindquist E.A."/>
            <person name="Lipzen A."/>
            <person name="Malagnac F."/>
            <person name="Mello A."/>
            <person name="Molinier V."/>
            <person name="Miyauchi S."/>
            <person name="Poulain J."/>
            <person name="Riccioni C."/>
            <person name="Rubini A."/>
            <person name="Sitrit Y."/>
            <person name="Splivallo R."/>
            <person name="Traeger S."/>
            <person name="Wang M."/>
            <person name="Zifcakova L."/>
            <person name="Wipf D."/>
            <person name="Zambonelli A."/>
            <person name="Paolocci F."/>
            <person name="Nowrousian M."/>
            <person name="Ottonello S."/>
            <person name="Baldrian P."/>
            <person name="Spatafora J.W."/>
            <person name="Henrissat B."/>
            <person name="Nagy L.G."/>
            <person name="Aury J.M."/>
            <person name="Wincker P."/>
            <person name="Grigoriev I.V."/>
            <person name="Bonfante P."/>
            <person name="Martin F.M."/>
        </authorList>
    </citation>
    <scope>NUCLEOTIDE SEQUENCE [LARGE SCALE GENOMIC DNA]</scope>
    <source>
        <strain evidence="6 7">CCBAS932</strain>
    </source>
</reference>
<feature type="region of interest" description="Disordered" evidence="5">
    <location>
        <begin position="1"/>
        <end position="30"/>
    </location>
</feature>
<keyword evidence="2" id="KW-0227">DNA damage</keyword>
<evidence type="ECO:0000256" key="2">
    <source>
        <dbReference type="ARBA" id="ARBA00022763"/>
    </source>
</evidence>
<dbReference type="PANTHER" id="PTHR28529">
    <property type="entry name" value="DNA REPAIR PROTEIN SWI5 HOMOLOG"/>
    <property type="match status" value="1"/>
</dbReference>
<evidence type="ECO:0000256" key="4">
    <source>
        <dbReference type="SAM" id="Coils"/>
    </source>
</evidence>
<evidence type="ECO:0000313" key="6">
    <source>
        <dbReference type="EMBL" id="RPB11458.1"/>
    </source>
</evidence>
<evidence type="ECO:0000256" key="5">
    <source>
        <dbReference type="SAM" id="MobiDB-lite"/>
    </source>
</evidence>
<evidence type="ECO:0000256" key="1">
    <source>
        <dbReference type="ARBA" id="ARBA00008060"/>
    </source>
</evidence>
<accession>A0A3N4KPR0</accession>
<dbReference type="InterPro" id="IPR010760">
    <property type="entry name" value="DNA-repair_Swi5"/>
</dbReference>
<dbReference type="Pfam" id="PF07061">
    <property type="entry name" value="Swi5"/>
    <property type="match status" value="1"/>
</dbReference>
<keyword evidence="4" id="KW-0175">Coiled coil</keyword>
<keyword evidence="3" id="KW-0234">DNA repair</keyword>
<protein>
    <submittedName>
        <fullName evidence="6">Swi5-domain-containing protein</fullName>
    </submittedName>
</protein>
<feature type="compositionally biased region" description="Polar residues" evidence="5">
    <location>
        <begin position="1"/>
        <end position="16"/>
    </location>
</feature>
<dbReference type="GO" id="GO:0034974">
    <property type="term" value="C:Swi5-Swi2 complex"/>
    <property type="evidence" value="ECO:0007669"/>
    <property type="project" value="TreeGrafter"/>
</dbReference>
<name>A0A3N4KPR0_9PEZI</name>
<dbReference type="GO" id="GO:0000709">
    <property type="term" value="P:meiotic joint molecule formation"/>
    <property type="evidence" value="ECO:0007669"/>
    <property type="project" value="TreeGrafter"/>
</dbReference>
<gene>
    <name evidence="6" type="ORF">P167DRAFT_575202</name>
</gene>
<organism evidence="6 7">
    <name type="scientific">Morchella conica CCBAS932</name>
    <dbReference type="NCBI Taxonomy" id="1392247"/>
    <lineage>
        <taxon>Eukaryota</taxon>
        <taxon>Fungi</taxon>
        <taxon>Dikarya</taxon>
        <taxon>Ascomycota</taxon>
        <taxon>Pezizomycotina</taxon>
        <taxon>Pezizomycetes</taxon>
        <taxon>Pezizales</taxon>
        <taxon>Morchellaceae</taxon>
        <taxon>Morchella</taxon>
    </lineage>
</organism>
<dbReference type="EMBL" id="ML119135">
    <property type="protein sequence ID" value="RPB11458.1"/>
    <property type="molecule type" value="Genomic_DNA"/>
</dbReference>
<evidence type="ECO:0000256" key="3">
    <source>
        <dbReference type="ARBA" id="ARBA00023204"/>
    </source>
</evidence>
<dbReference type="Gene3D" id="1.20.5.170">
    <property type="match status" value="1"/>
</dbReference>
<evidence type="ECO:0000313" key="7">
    <source>
        <dbReference type="Proteomes" id="UP000277580"/>
    </source>
</evidence>
<dbReference type="Proteomes" id="UP000277580">
    <property type="component" value="Unassembled WGS sequence"/>
</dbReference>
<proteinExistence type="inferred from homology"/>
<dbReference type="OrthoDB" id="255837at2759"/>
<comment type="similarity">
    <text evidence="1">Belongs to the SWI5/SAE3 family.</text>
</comment>